<dbReference type="OrthoDB" id="9805316at2"/>
<evidence type="ECO:0000256" key="2">
    <source>
        <dbReference type="ARBA" id="ARBA00006706"/>
    </source>
</evidence>
<dbReference type="InterPro" id="IPR053378">
    <property type="entry name" value="Prenyl_diphosphate_synthase"/>
</dbReference>
<keyword evidence="4" id="KW-0479">Metal-binding</keyword>
<dbReference type="CDD" id="cd00685">
    <property type="entry name" value="Trans_IPPS_HT"/>
    <property type="match status" value="1"/>
</dbReference>
<dbReference type="GO" id="GO:0005737">
    <property type="term" value="C:cytoplasm"/>
    <property type="evidence" value="ECO:0007669"/>
    <property type="project" value="UniProtKB-ARBA"/>
</dbReference>
<comment type="similarity">
    <text evidence="2 7">Belongs to the FPP/GGPP synthase family.</text>
</comment>
<dbReference type="SFLD" id="SFLDG01017">
    <property type="entry name" value="Polyprenyl_Transferase_Like"/>
    <property type="match status" value="1"/>
</dbReference>
<dbReference type="AlphaFoldDB" id="A0A143DDZ6"/>
<evidence type="ECO:0000313" key="9">
    <source>
        <dbReference type="Proteomes" id="UP000076066"/>
    </source>
</evidence>
<dbReference type="PROSITE" id="PS00723">
    <property type="entry name" value="POLYPRENYL_SYNTHASE_1"/>
    <property type="match status" value="1"/>
</dbReference>
<dbReference type="GO" id="GO:0046872">
    <property type="term" value="F:metal ion binding"/>
    <property type="evidence" value="ECO:0007669"/>
    <property type="project" value="UniProtKB-KW"/>
</dbReference>
<dbReference type="SFLD" id="SFLDS00005">
    <property type="entry name" value="Isoprenoid_Synthase_Type_I"/>
    <property type="match status" value="1"/>
</dbReference>
<comment type="cofactor">
    <cofactor evidence="1">
        <name>Mg(2+)</name>
        <dbReference type="ChEBI" id="CHEBI:18420"/>
    </cofactor>
</comment>
<keyword evidence="5" id="KW-0460">Magnesium</keyword>
<keyword evidence="6" id="KW-0414">Isoprene biosynthesis</keyword>
<dbReference type="Pfam" id="PF00348">
    <property type="entry name" value="polyprenyl_synt"/>
    <property type="match status" value="1"/>
</dbReference>
<evidence type="ECO:0000256" key="1">
    <source>
        <dbReference type="ARBA" id="ARBA00001946"/>
    </source>
</evidence>
<keyword evidence="9" id="KW-1185">Reference proteome</keyword>
<dbReference type="FunFam" id="1.10.600.10:FF:000001">
    <property type="entry name" value="Geranylgeranyl diphosphate synthase"/>
    <property type="match status" value="1"/>
</dbReference>
<gene>
    <name evidence="8" type="ORF">AY555_06785</name>
</gene>
<keyword evidence="3 7" id="KW-0808">Transferase</keyword>
<dbReference type="InterPro" id="IPR000092">
    <property type="entry name" value="Polyprenyl_synt"/>
</dbReference>
<evidence type="ECO:0000313" key="8">
    <source>
        <dbReference type="EMBL" id="AMW34935.1"/>
    </source>
</evidence>
<accession>A0A143DDZ6</accession>
<reference evidence="8 9" key="1">
    <citation type="submission" date="2016-02" db="EMBL/GenBank/DDBJ databases">
        <title>Complete Genome of H5569, the type strain of the newly described species Haematospirillium jordaniae.</title>
        <authorList>
            <person name="Nicholson A.C."/>
            <person name="Humrighouse B.W."/>
            <person name="Loparov V."/>
            <person name="McQuiston J.R."/>
        </authorList>
    </citation>
    <scope>NUCLEOTIDE SEQUENCE [LARGE SCALE GENOMIC DNA]</scope>
    <source>
        <strain evidence="8 9">H5569</strain>
    </source>
</reference>
<dbReference type="InterPro" id="IPR008949">
    <property type="entry name" value="Isoprenoid_synthase_dom_sf"/>
</dbReference>
<dbReference type="KEGG" id="hjo:AY555_06785"/>
<evidence type="ECO:0000256" key="3">
    <source>
        <dbReference type="ARBA" id="ARBA00022679"/>
    </source>
</evidence>
<sequence length="301" mass="32338">MSLALQAALKEKTAAVETMLARLIPEIPEAEGRVFEAMRYSTLAGGKRLRPFLVLATADMFNVSETAALRTASAVEMVHCYSLVHDDLPAMDDDSMRRGKPACHRQFDEATAILAGDALLTRAFEVLAAPSTHADPAVRCTLVSELAKAAGPHGMVGGQMVDLLAERKGRDHLGLDVSAITRMHQMKTGRIIGFSCMAGAILGKAPPQIRHALQAYAHDLGLAFQIVDDLLDVEGDPARMGKTQGKDAAAGKATFVTLLGLERAKEQARALGEQAISHLKVFDEEASLLRDVVGYVLERQS</sequence>
<dbReference type="PANTHER" id="PTHR43281:SF1">
    <property type="entry name" value="FARNESYL DIPHOSPHATE SYNTHASE"/>
    <property type="match status" value="1"/>
</dbReference>
<evidence type="ECO:0000256" key="6">
    <source>
        <dbReference type="ARBA" id="ARBA00023229"/>
    </source>
</evidence>
<dbReference type="Proteomes" id="UP000076066">
    <property type="component" value="Chromosome"/>
</dbReference>
<dbReference type="PROSITE" id="PS00444">
    <property type="entry name" value="POLYPRENYL_SYNTHASE_2"/>
    <property type="match status" value="1"/>
</dbReference>
<evidence type="ECO:0000256" key="5">
    <source>
        <dbReference type="ARBA" id="ARBA00022842"/>
    </source>
</evidence>
<dbReference type="InterPro" id="IPR033749">
    <property type="entry name" value="Polyprenyl_synt_CS"/>
</dbReference>
<dbReference type="STRING" id="1549855.AY555_06785"/>
<proteinExistence type="inferred from homology"/>
<organism evidence="8 9">
    <name type="scientific">Haematospirillum jordaniae</name>
    <dbReference type="NCBI Taxonomy" id="1549855"/>
    <lineage>
        <taxon>Bacteria</taxon>
        <taxon>Pseudomonadati</taxon>
        <taxon>Pseudomonadota</taxon>
        <taxon>Alphaproteobacteria</taxon>
        <taxon>Rhodospirillales</taxon>
        <taxon>Novispirillaceae</taxon>
        <taxon>Haematospirillum</taxon>
    </lineage>
</organism>
<protein>
    <submittedName>
        <fullName evidence="8">Farnesyl-diphosphate synthase</fullName>
    </submittedName>
</protein>
<dbReference type="GO" id="GO:0016114">
    <property type="term" value="P:terpenoid biosynthetic process"/>
    <property type="evidence" value="ECO:0007669"/>
    <property type="project" value="UniProtKB-ARBA"/>
</dbReference>
<dbReference type="GO" id="GO:0004659">
    <property type="term" value="F:prenyltransferase activity"/>
    <property type="evidence" value="ECO:0007669"/>
    <property type="project" value="InterPro"/>
</dbReference>
<dbReference type="EMBL" id="CP014525">
    <property type="protein sequence ID" value="AMW34935.1"/>
    <property type="molecule type" value="Genomic_DNA"/>
</dbReference>
<name>A0A143DDZ6_9PROT</name>
<dbReference type="SUPFAM" id="SSF48576">
    <property type="entry name" value="Terpenoid synthases"/>
    <property type="match status" value="1"/>
</dbReference>
<dbReference type="PANTHER" id="PTHR43281">
    <property type="entry name" value="FARNESYL DIPHOSPHATE SYNTHASE"/>
    <property type="match status" value="1"/>
</dbReference>
<evidence type="ECO:0000256" key="7">
    <source>
        <dbReference type="RuleBase" id="RU004466"/>
    </source>
</evidence>
<dbReference type="Gene3D" id="1.10.600.10">
    <property type="entry name" value="Farnesyl Diphosphate Synthase"/>
    <property type="match status" value="1"/>
</dbReference>
<evidence type="ECO:0000256" key="4">
    <source>
        <dbReference type="ARBA" id="ARBA00022723"/>
    </source>
</evidence>
<dbReference type="NCBIfam" id="NF045485">
    <property type="entry name" value="FPPsyn"/>
    <property type="match status" value="1"/>
</dbReference>